<dbReference type="GeneID" id="14865273"/>
<dbReference type="PANTHER" id="PTHR44321">
    <property type="entry name" value="TRANSDUCIN BETA-LIKE PROTEIN 2"/>
    <property type="match status" value="1"/>
</dbReference>
<dbReference type="GO" id="GO:0030968">
    <property type="term" value="P:endoplasmic reticulum unfolded protein response"/>
    <property type="evidence" value="ECO:0007669"/>
    <property type="project" value="TreeGrafter"/>
</dbReference>
<keyword evidence="5" id="KW-0812">Transmembrane</keyword>
<name>F4QFU6_CACFS</name>
<reference evidence="7" key="1">
    <citation type="journal article" date="2011" name="Genome Res.">
        <title>Phylogeny-wide analysis of social amoeba genomes highlights ancient origins for complex intercellular communication.</title>
        <authorList>
            <person name="Heidel A.J."/>
            <person name="Lawal H.M."/>
            <person name="Felder M."/>
            <person name="Schilde C."/>
            <person name="Helps N.R."/>
            <person name="Tunggal B."/>
            <person name="Rivero F."/>
            <person name="John U."/>
            <person name="Schleicher M."/>
            <person name="Eichinger L."/>
            <person name="Platzer M."/>
            <person name="Noegel A.A."/>
            <person name="Schaap P."/>
            <person name="Gloeckner G."/>
        </authorList>
    </citation>
    <scope>NUCLEOTIDE SEQUENCE [LARGE SCALE GENOMIC DNA]</scope>
    <source>
        <strain evidence="7">SH3</strain>
    </source>
</reference>
<feature type="compositionally biased region" description="Low complexity" evidence="4">
    <location>
        <begin position="39"/>
        <end position="52"/>
    </location>
</feature>
<dbReference type="OrthoDB" id="346371at2759"/>
<dbReference type="STRING" id="1054147.F4QFU6"/>
<dbReference type="PROSITE" id="PS50294">
    <property type="entry name" value="WD_REPEATS_REGION"/>
    <property type="match status" value="1"/>
</dbReference>
<organism evidence="6 7">
    <name type="scientific">Cavenderia fasciculata</name>
    <name type="common">Slime mold</name>
    <name type="synonym">Dictyostelium fasciculatum</name>
    <dbReference type="NCBI Taxonomy" id="261658"/>
    <lineage>
        <taxon>Eukaryota</taxon>
        <taxon>Amoebozoa</taxon>
        <taxon>Evosea</taxon>
        <taxon>Eumycetozoa</taxon>
        <taxon>Dictyostelia</taxon>
        <taxon>Acytosteliales</taxon>
        <taxon>Cavenderiaceae</taxon>
        <taxon>Cavenderia</taxon>
    </lineage>
</organism>
<dbReference type="KEGG" id="dfa:DFA_12113"/>
<dbReference type="Gene3D" id="2.130.10.10">
    <property type="entry name" value="YVTN repeat-like/Quinoprotein amine dehydrogenase"/>
    <property type="match status" value="2"/>
</dbReference>
<evidence type="ECO:0000256" key="5">
    <source>
        <dbReference type="SAM" id="Phobius"/>
    </source>
</evidence>
<dbReference type="SMART" id="SM00320">
    <property type="entry name" value="WD40"/>
    <property type="match status" value="6"/>
</dbReference>
<dbReference type="InterPro" id="IPR015943">
    <property type="entry name" value="WD40/YVTN_repeat-like_dom_sf"/>
</dbReference>
<evidence type="ECO:0000313" key="6">
    <source>
        <dbReference type="EMBL" id="EGG14343.1"/>
    </source>
</evidence>
<protein>
    <submittedName>
        <fullName evidence="6">WD40 repeat-containing protein</fullName>
    </submittedName>
</protein>
<keyword evidence="7" id="KW-1185">Reference proteome</keyword>
<proteinExistence type="predicted"/>
<evidence type="ECO:0000256" key="1">
    <source>
        <dbReference type="ARBA" id="ARBA00022574"/>
    </source>
</evidence>
<evidence type="ECO:0000256" key="2">
    <source>
        <dbReference type="ARBA" id="ARBA00022737"/>
    </source>
</evidence>
<evidence type="ECO:0000256" key="4">
    <source>
        <dbReference type="SAM" id="MobiDB-lite"/>
    </source>
</evidence>
<dbReference type="InterPro" id="IPR001680">
    <property type="entry name" value="WD40_rpt"/>
</dbReference>
<dbReference type="OMA" id="LCASANY"/>
<dbReference type="PROSITE" id="PS00678">
    <property type="entry name" value="WD_REPEATS_1"/>
    <property type="match status" value="1"/>
</dbReference>
<accession>F4QFU6</accession>
<dbReference type="InterPro" id="IPR042410">
    <property type="entry name" value="WBSCR13"/>
</dbReference>
<dbReference type="SUPFAM" id="SSF50978">
    <property type="entry name" value="WD40 repeat-like"/>
    <property type="match status" value="1"/>
</dbReference>
<dbReference type="AlphaFoldDB" id="F4QFU6"/>
<dbReference type="RefSeq" id="XP_004351052.1">
    <property type="nucleotide sequence ID" value="XM_004351000.1"/>
</dbReference>
<evidence type="ECO:0000313" key="7">
    <source>
        <dbReference type="Proteomes" id="UP000007797"/>
    </source>
</evidence>
<dbReference type="Proteomes" id="UP000007797">
    <property type="component" value="Unassembled WGS sequence"/>
</dbReference>
<dbReference type="EMBL" id="GL883029">
    <property type="protein sequence ID" value="EGG14343.1"/>
    <property type="molecule type" value="Genomic_DNA"/>
</dbReference>
<dbReference type="GO" id="GO:0005783">
    <property type="term" value="C:endoplasmic reticulum"/>
    <property type="evidence" value="ECO:0007669"/>
    <property type="project" value="TreeGrafter"/>
</dbReference>
<evidence type="ECO:0000256" key="3">
    <source>
        <dbReference type="PROSITE-ProRule" id="PRU00221"/>
    </source>
</evidence>
<feature type="transmembrane region" description="Helical" evidence="5">
    <location>
        <begin position="18"/>
        <end position="36"/>
    </location>
</feature>
<dbReference type="Pfam" id="PF00400">
    <property type="entry name" value="WD40"/>
    <property type="match status" value="1"/>
</dbReference>
<feature type="repeat" description="WD" evidence="3">
    <location>
        <begin position="317"/>
        <end position="351"/>
    </location>
</feature>
<keyword evidence="5" id="KW-1133">Transmembrane helix</keyword>
<dbReference type="PANTHER" id="PTHR44321:SF1">
    <property type="entry name" value="TRANSDUCIN BETA-LIKE PROTEIN 2"/>
    <property type="match status" value="1"/>
</dbReference>
<sequence>MTYDNMIEEYYTLVIDHWYATIPITIIVLFIVTRLVRSTPSSSSSSSSPSSSKDGSRSNKVNDSKEINKKTKKGGSSLTSVGSGISTTTTTLKQGNTTTTTTTTVSSPHIQPQQQLHQLFFKQFKTMTPKPWIYGVSMSSDNKLAFTGGQTGDNCIKIIPMSSIFDGAPKTTQANIKFDTADTVAWSSNGNLYATLHDSRKLIGWTLKTNAEGKQQYVTLFEADTGIPIGGPRVITLCASANYILVMTEDTMVRLYDSLKGTLLTAINTGQMKHYMASMSGNGKLFSIASFNSEIKIWEPSFKRDNSFDKAPKAISLTGYKTSIFGISFNNDGTRVITVSKDGLLKLWNLDINYGIGQEPEVIYTVAVGNDFVGAPANLVTMAPNGKVFAIGNQNFVQFRRVSDGQLLDTLPKAAEGTPYTDNSVCWTNDSKFFITSGYGVFTLWNVPKL</sequence>
<keyword evidence="2" id="KW-0677">Repeat</keyword>
<keyword evidence="1 3" id="KW-0853">WD repeat</keyword>
<dbReference type="InterPro" id="IPR036322">
    <property type="entry name" value="WD40_repeat_dom_sf"/>
</dbReference>
<feature type="region of interest" description="Disordered" evidence="4">
    <location>
        <begin position="39"/>
        <end position="110"/>
    </location>
</feature>
<gene>
    <name evidence="6" type="ORF">DFA_12113</name>
</gene>
<keyword evidence="5" id="KW-0472">Membrane</keyword>
<dbReference type="PROSITE" id="PS50082">
    <property type="entry name" value="WD_REPEATS_2"/>
    <property type="match status" value="1"/>
</dbReference>
<dbReference type="InterPro" id="IPR019775">
    <property type="entry name" value="WD40_repeat_CS"/>
</dbReference>
<feature type="compositionally biased region" description="Low complexity" evidence="4">
    <location>
        <begin position="74"/>
        <end position="110"/>
    </location>
</feature>
<feature type="compositionally biased region" description="Basic and acidic residues" evidence="4">
    <location>
        <begin position="54"/>
        <end position="69"/>
    </location>
</feature>